<dbReference type="InterPro" id="IPR037066">
    <property type="entry name" value="Plug_dom_sf"/>
</dbReference>
<evidence type="ECO:0000256" key="10">
    <source>
        <dbReference type="ARBA" id="ARBA00023237"/>
    </source>
</evidence>
<evidence type="ECO:0000259" key="13">
    <source>
        <dbReference type="Pfam" id="PF00593"/>
    </source>
</evidence>
<accession>A0A7W6EX71</accession>
<organism evidence="15 16">
    <name type="scientific">Novosphingobium hassiacum</name>
    <dbReference type="NCBI Taxonomy" id="173676"/>
    <lineage>
        <taxon>Bacteria</taxon>
        <taxon>Pseudomonadati</taxon>
        <taxon>Pseudomonadota</taxon>
        <taxon>Alphaproteobacteria</taxon>
        <taxon>Sphingomonadales</taxon>
        <taxon>Sphingomonadaceae</taxon>
        <taxon>Novosphingobium</taxon>
    </lineage>
</organism>
<evidence type="ECO:0000259" key="14">
    <source>
        <dbReference type="Pfam" id="PF07715"/>
    </source>
</evidence>
<dbReference type="AlphaFoldDB" id="A0A7W6EX71"/>
<keyword evidence="16" id="KW-1185">Reference proteome</keyword>
<reference evidence="15 16" key="1">
    <citation type="submission" date="2020-08" db="EMBL/GenBank/DDBJ databases">
        <title>Genomic Encyclopedia of Type Strains, Phase IV (KMG-IV): sequencing the most valuable type-strain genomes for metagenomic binning, comparative biology and taxonomic classification.</title>
        <authorList>
            <person name="Goeker M."/>
        </authorList>
    </citation>
    <scope>NUCLEOTIDE SEQUENCE [LARGE SCALE GENOMIC DNA]</scope>
    <source>
        <strain evidence="15 16">DSM 14552</strain>
    </source>
</reference>
<name>A0A7W6EX71_9SPHN</name>
<evidence type="ECO:0000256" key="7">
    <source>
        <dbReference type="ARBA" id="ARBA00023065"/>
    </source>
</evidence>
<dbReference type="InterPro" id="IPR036942">
    <property type="entry name" value="Beta-barrel_TonB_sf"/>
</dbReference>
<sequence>MPQMAAAQEAQVQPQAEAENTDDIAGIIVTARRRNETLISVPVAITAVSGADLQRSAINGTDALARRIPGLVVGEGGGTVQGGSIALRGISAADSNPLGDQAVSFNIDGVQVARSSIRRMGDFDLASVEVLKGPQALFFGKNSPGGIISTRTADPTDRLEARALAGYEFNAREFRGEGYVSAPLTDSLGARLAFYGSTMKGWVKNIVPASDPLASDSRTPNRDEYAFRGTLKFDNGGPFKARFKLSYNNVKDNGSSGNIQTVDCPYGVAFAGGPADCKADDRVVLANLGTDMAKIATLAGPLSTAANPAGNPSLPYAKFGDGSLYSNSKQWLSGLELNYDLSPELQLTSVTGFYKLTFFNRANFTATNRPSAILGSVNFLDIREVSEEVRLASSFSGPINFLIGGQYQDSKAISASLAAFGAIAGQPSVFGPARPSPFVASNYYLNQDGSAYSFFGQAMIKPIPEIELSAGGRYSHENKELVSVVNRGAELVGTQTFLSNGNNRRSFNNFSPEFSLSYRPTSDLTIYGNYKWGFLSGGFNGGSFNAAGDFSYRPQKVKGFEGGIKSRLLDGMVTAEVAFFSYKITDLQVQVTTQGTVQELRNAGRVSSKGVEFALTVRPTDGLSLYGNVAYTKGRYDQYYASCYVGQATLNPGTGIGQCASQANPNNGNLVGLLQNLSGTELVRTPEWAANAGFVYETPLTASTKIEFAGGVTYSDSYITNAISQPRSRSPQYTLLDASVRIAQADDRWELSLIGRNLTDKYYWVRTSENPASSANPTKLADQTASVSRGREIMVRVGFKY</sequence>
<evidence type="ECO:0000256" key="9">
    <source>
        <dbReference type="ARBA" id="ARBA00023136"/>
    </source>
</evidence>
<dbReference type="PROSITE" id="PS52016">
    <property type="entry name" value="TONB_DEPENDENT_REC_3"/>
    <property type="match status" value="1"/>
</dbReference>
<evidence type="ECO:0000256" key="5">
    <source>
        <dbReference type="ARBA" id="ARBA00022692"/>
    </source>
</evidence>
<dbReference type="InterPro" id="IPR012910">
    <property type="entry name" value="Plug_dom"/>
</dbReference>
<evidence type="ECO:0000256" key="6">
    <source>
        <dbReference type="ARBA" id="ARBA00023004"/>
    </source>
</evidence>
<dbReference type="SUPFAM" id="SSF56935">
    <property type="entry name" value="Porins"/>
    <property type="match status" value="1"/>
</dbReference>
<proteinExistence type="inferred from homology"/>
<keyword evidence="15" id="KW-0675">Receptor</keyword>
<keyword evidence="9 11" id="KW-0472">Membrane</keyword>
<comment type="caution">
    <text evidence="15">The sequence shown here is derived from an EMBL/GenBank/DDBJ whole genome shotgun (WGS) entry which is preliminary data.</text>
</comment>
<protein>
    <submittedName>
        <fullName evidence="15">Iron complex outermembrane receptor protein</fullName>
    </submittedName>
</protein>
<dbReference type="Gene3D" id="2.40.170.20">
    <property type="entry name" value="TonB-dependent receptor, beta-barrel domain"/>
    <property type="match status" value="1"/>
</dbReference>
<keyword evidence="6" id="KW-0408">Iron</keyword>
<comment type="similarity">
    <text evidence="11 12">Belongs to the TonB-dependent receptor family.</text>
</comment>
<feature type="domain" description="TonB-dependent receptor-like beta-barrel" evidence="13">
    <location>
        <begin position="310"/>
        <end position="758"/>
    </location>
</feature>
<evidence type="ECO:0000256" key="1">
    <source>
        <dbReference type="ARBA" id="ARBA00004571"/>
    </source>
</evidence>
<dbReference type="GO" id="GO:0009279">
    <property type="term" value="C:cell outer membrane"/>
    <property type="evidence" value="ECO:0007669"/>
    <property type="project" value="UniProtKB-SubCell"/>
</dbReference>
<comment type="subcellular location">
    <subcellularLocation>
        <location evidence="1 11">Cell outer membrane</location>
        <topology evidence="1 11">Multi-pass membrane protein</topology>
    </subcellularLocation>
</comment>
<dbReference type="EMBL" id="JACICY010000010">
    <property type="protein sequence ID" value="MBB3862112.1"/>
    <property type="molecule type" value="Genomic_DNA"/>
</dbReference>
<evidence type="ECO:0000256" key="11">
    <source>
        <dbReference type="PROSITE-ProRule" id="PRU01360"/>
    </source>
</evidence>
<dbReference type="Pfam" id="PF00593">
    <property type="entry name" value="TonB_dep_Rec_b-barrel"/>
    <property type="match status" value="1"/>
</dbReference>
<evidence type="ECO:0000256" key="3">
    <source>
        <dbReference type="ARBA" id="ARBA00022452"/>
    </source>
</evidence>
<dbReference type="Proteomes" id="UP000562395">
    <property type="component" value="Unassembled WGS sequence"/>
</dbReference>
<keyword evidence="8 12" id="KW-0798">TonB box</keyword>
<evidence type="ECO:0000256" key="12">
    <source>
        <dbReference type="RuleBase" id="RU003357"/>
    </source>
</evidence>
<evidence type="ECO:0000256" key="4">
    <source>
        <dbReference type="ARBA" id="ARBA00022496"/>
    </source>
</evidence>
<dbReference type="GO" id="GO:0006826">
    <property type="term" value="P:iron ion transport"/>
    <property type="evidence" value="ECO:0007669"/>
    <property type="project" value="UniProtKB-KW"/>
</dbReference>
<evidence type="ECO:0000313" key="16">
    <source>
        <dbReference type="Proteomes" id="UP000562395"/>
    </source>
</evidence>
<dbReference type="PANTHER" id="PTHR32552:SF81">
    <property type="entry name" value="TONB-DEPENDENT OUTER MEMBRANE RECEPTOR"/>
    <property type="match status" value="1"/>
</dbReference>
<dbReference type="RefSeq" id="WP_183614606.1">
    <property type="nucleotide sequence ID" value="NZ_JACICY010000010.1"/>
</dbReference>
<dbReference type="InterPro" id="IPR039426">
    <property type="entry name" value="TonB-dep_rcpt-like"/>
</dbReference>
<keyword evidence="4" id="KW-0410">Iron transport</keyword>
<feature type="domain" description="TonB-dependent receptor plug" evidence="14">
    <location>
        <begin position="39"/>
        <end position="147"/>
    </location>
</feature>
<dbReference type="PANTHER" id="PTHR32552">
    <property type="entry name" value="FERRICHROME IRON RECEPTOR-RELATED"/>
    <property type="match status" value="1"/>
</dbReference>
<dbReference type="InterPro" id="IPR000531">
    <property type="entry name" value="Beta-barrel_TonB"/>
</dbReference>
<keyword evidence="5 11" id="KW-0812">Transmembrane</keyword>
<dbReference type="Gene3D" id="2.170.130.10">
    <property type="entry name" value="TonB-dependent receptor, plug domain"/>
    <property type="match status" value="1"/>
</dbReference>
<dbReference type="Pfam" id="PF07715">
    <property type="entry name" value="Plug"/>
    <property type="match status" value="1"/>
</dbReference>
<evidence type="ECO:0000313" key="15">
    <source>
        <dbReference type="EMBL" id="MBB3862112.1"/>
    </source>
</evidence>
<evidence type="ECO:0000256" key="2">
    <source>
        <dbReference type="ARBA" id="ARBA00022448"/>
    </source>
</evidence>
<keyword evidence="7" id="KW-0406">Ion transport</keyword>
<keyword evidence="3 11" id="KW-1134">Transmembrane beta strand</keyword>
<keyword evidence="10 11" id="KW-0998">Cell outer membrane</keyword>
<gene>
    <name evidence="15" type="ORF">GGQ88_003410</name>
</gene>
<evidence type="ECO:0000256" key="8">
    <source>
        <dbReference type="ARBA" id="ARBA00023077"/>
    </source>
</evidence>
<keyword evidence="2 11" id="KW-0813">Transport</keyword>